<protein>
    <submittedName>
        <fullName evidence="2">Uncharacterized protein</fullName>
    </submittedName>
</protein>
<sequence length="137" mass="15057">MTTDAWTSVKQRFARLIGRGDPEREEVVVRRLERSRQELVGRSGSELERARAEQEAAWRSRLSDLLEDDPDAEAELRELVAEFGAGAVAAGERSVAIGENTGIASTGDRATNVQLRAEASGSGRVYQSARDQTINER</sequence>
<evidence type="ECO:0000256" key="1">
    <source>
        <dbReference type="SAM" id="MobiDB-lite"/>
    </source>
</evidence>
<dbReference type="RefSeq" id="WP_345407530.1">
    <property type="nucleotide sequence ID" value="NZ_BAAAXS010000001.1"/>
</dbReference>
<dbReference type="EMBL" id="JBHMCF010000008">
    <property type="protein sequence ID" value="MFB9469536.1"/>
    <property type="molecule type" value="Genomic_DNA"/>
</dbReference>
<accession>A0ABV5NH02</accession>
<reference evidence="2 3" key="1">
    <citation type="submission" date="2024-09" db="EMBL/GenBank/DDBJ databases">
        <authorList>
            <person name="Sun Q."/>
            <person name="Mori K."/>
        </authorList>
    </citation>
    <scope>NUCLEOTIDE SEQUENCE [LARGE SCALE GENOMIC DNA]</scope>
    <source>
        <strain evidence="2 3">JCM 3324</strain>
    </source>
</reference>
<gene>
    <name evidence="2" type="ORF">ACFFR3_08455</name>
</gene>
<keyword evidence="3" id="KW-1185">Reference proteome</keyword>
<evidence type="ECO:0000313" key="3">
    <source>
        <dbReference type="Proteomes" id="UP001589568"/>
    </source>
</evidence>
<comment type="caution">
    <text evidence="2">The sequence shown here is derived from an EMBL/GenBank/DDBJ whole genome shotgun (WGS) entry which is preliminary data.</text>
</comment>
<proteinExistence type="predicted"/>
<feature type="region of interest" description="Disordered" evidence="1">
    <location>
        <begin position="118"/>
        <end position="137"/>
    </location>
</feature>
<dbReference type="Proteomes" id="UP001589568">
    <property type="component" value="Unassembled WGS sequence"/>
</dbReference>
<organism evidence="2 3">
    <name type="scientific">Nonomuraea salmonea</name>
    <dbReference type="NCBI Taxonomy" id="46181"/>
    <lineage>
        <taxon>Bacteria</taxon>
        <taxon>Bacillati</taxon>
        <taxon>Actinomycetota</taxon>
        <taxon>Actinomycetes</taxon>
        <taxon>Streptosporangiales</taxon>
        <taxon>Streptosporangiaceae</taxon>
        <taxon>Nonomuraea</taxon>
    </lineage>
</organism>
<name>A0ABV5NH02_9ACTN</name>
<evidence type="ECO:0000313" key="2">
    <source>
        <dbReference type="EMBL" id="MFB9469536.1"/>
    </source>
</evidence>